<keyword evidence="6" id="KW-1185">Reference proteome</keyword>
<reference evidence="7" key="1">
    <citation type="submission" date="2025-08" db="UniProtKB">
        <authorList>
            <consortium name="RefSeq"/>
        </authorList>
    </citation>
    <scope>IDENTIFICATION</scope>
</reference>
<feature type="compositionally biased region" description="Polar residues" evidence="3">
    <location>
        <begin position="1165"/>
        <end position="1182"/>
    </location>
</feature>
<feature type="region of interest" description="Disordered" evidence="3">
    <location>
        <begin position="1019"/>
        <end position="1043"/>
    </location>
</feature>
<feature type="compositionally biased region" description="Basic residues" evidence="3">
    <location>
        <begin position="275"/>
        <end position="284"/>
    </location>
</feature>
<dbReference type="GeneID" id="110076019"/>
<feature type="region of interest" description="Disordered" evidence="3">
    <location>
        <begin position="1"/>
        <end position="140"/>
    </location>
</feature>
<dbReference type="Pfam" id="PF08729">
    <property type="entry name" value="HUN"/>
    <property type="match status" value="1"/>
</dbReference>
<feature type="region of interest" description="Disordered" evidence="3">
    <location>
        <begin position="985"/>
        <end position="1007"/>
    </location>
</feature>
<dbReference type="OrthoDB" id="68076at2759"/>
<keyword evidence="2" id="KW-0597">Phosphoprotein</keyword>
<protein>
    <submittedName>
        <fullName evidence="7">Ubinuclein-2 isoform X1</fullName>
    </submittedName>
</protein>
<feature type="compositionally biased region" description="Low complexity" evidence="3">
    <location>
        <begin position="910"/>
        <end position="923"/>
    </location>
</feature>
<feature type="region of interest" description="Disordered" evidence="3">
    <location>
        <begin position="804"/>
        <end position="824"/>
    </location>
</feature>
<evidence type="ECO:0000313" key="7">
    <source>
        <dbReference type="RefSeq" id="XP_020643478.2"/>
    </source>
</evidence>
<feature type="compositionally biased region" description="Basic and acidic residues" evidence="3">
    <location>
        <begin position="17"/>
        <end position="37"/>
    </location>
</feature>
<feature type="compositionally biased region" description="Polar residues" evidence="3">
    <location>
        <begin position="985"/>
        <end position="1005"/>
    </location>
</feature>
<proteinExistence type="inferred from homology"/>
<dbReference type="GO" id="GO:0005634">
    <property type="term" value="C:nucleus"/>
    <property type="evidence" value="ECO:0007669"/>
    <property type="project" value="TreeGrafter"/>
</dbReference>
<dbReference type="InParanoid" id="A0A6J0T7X3"/>
<dbReference type="InterPro" id="IPR014840">
    <property type="entry name" value="HRD"/>
</dbReference>
<dbReference type="PANTHER" id="PTHR21669:SF10">
    <property type="entry name" value="UBINUCLEIN-2"/>
    <property type="match status" value="1"/>
</dbReference>
<dbReference type="GO" id="GO:0006325">
    <property type="term" value="P:chromatin organization"/>
    <property type="evidence" value="ECO:0007669"/>
    <property type="project" value="TreeGrafter"/>
</dbReference>
<comment type="similarity">
    <text evidence="1">Belongs to the ubinuclein family.</text>
</comment>
<feature type="compositionally biased region" description="Basic and acidic residues" evidence="3">
    <location>
        <begin position="597"/>
        <end position="607"/>
    </location>
</feature>
<feature type="domain" description="Ubinuclein middle" evidence="5">
    <location>
        <begin position="471"/>
        <end position="682"/>
    </location>
</feature>
<feature type="compositionally biased region" description="Low complexity" evidence="3">
    <location>
        <begin position="1062"/>
        <end position="1130"/>
    </location>
</feature>
<feature type="domain" description="Hpc2-related" evidence="4">
    <location>
        <begin position="210"/>
        <end position="260"/>
    </location>
</feature>
<feature type="compositionally biased region" description="Polar residues" evidence="3">
    <location>
        <begin position="436"/>
        <end position="456"/>
    </location>
</feature>
<dbReference type="CTD" id="254048"/>
<organism evidence="6 7">
    <name type="scientific">Pogona vitticeps</name>
    <name type="common">central bearded dragon</name>
    <dbReference type="NCBI Taxonomy" id="103695"/>
    <lineage>
        <taxon>Eukaryota</taxon>
        <taxon>Metazoa</taxon>
        <taxon>Chordata</taxon>
        <taxon>Craniata</taxon>
        <taxon>Vertebrata</taxon>
        <taxon>Euteleostomi</taxon>
        <taxon>Lepidosauria</taxon>
        <taxon>Squamata</taxon>
        <taxon>Bifurcata</taxon>
        <taxon>Unidentata</taxon>
        <taxon>Episquamata</taxon>
        <taxon>Toxicofera</taxon>
        <taxon>Iguania</taxon>
        <taxon>Acrodonta</taxon>
        <taxon>Agamidae</taxon>
        <taxon>Amphibolurinae</taxon>
        <taxon>Pogona</taxon>
    </lineage>
</organism>
<feature type="region of interest" description="Disordered" evidence="3">
    <location>
        <begin position="435"/>
        <end position="456"/>
    </location>
</feature>
<dbReference type="KEGG" id="pvt:110076019"/>
<feature type="compositionally biased region" description="Pro residues" evidence="3">
    <location>
        <begin position="101"/>
        <end position="119"/>
    </location>
</feature>
<feature type="region of interest" description="Disordered" evidence="3">
    <location>
        <begin position="910"/>
        <end position="944"/>
    </location>
</feature>
<evidence type="ECO:0000256" key="3">
    <source>
        <dbReference type="SAM" id="MobiDB-lite"/>
    </source>
</evidence>
<evidence type="ECO:0000259" key="5">
    <source>
        <dbReference type="Pfam" id="PF14075"/>
    </source>
</evidence>
<feature type="compositionally biased region" description="Basic and acidic residues" evidence="3">
    <location>
        <begin position="300"/>
        <end position="310"/>
    </location>
</feature>
<feature type="region of interest" description="Disordered" evidence="3">
    <location>
        <begin position="264"/>
        <end position="318"/>
    </location>
</feature>
<dbReference type="RefSeq" id="XP_020643478.2">
    <property type="nucleotide sequence ID" value="XM_020787819.2"/>
</dbReference>
<feature type="compositionally biased region" description="Polar residues" evidence="3">
    <location>
        <begin position="846"/>
        <end position="855"/>
    </location>
</feature>
<feature type="region of interest" description="Disordered" evidence="3">
    <location>
        <begin position="590"/>
        <end position="622"/>
    </location>
</feature>
<feature type="region of interest" description="Disordered" evidence="3">
    <location>
        <begin position="1062"/>
        <end position="1182"/>
    </location>
</feature>
<evidence type="ECO:0000256" key="1">
    <source>
        <dbReference type="ARBA" id="ARBA00009911"/>
    </source>
</evidence>
<name>A0A6J0T7X3_9SAUR</name>
<dbReference type="InterPro" id="IPR026947">
    <property type="entry name" value="UBN_middle_dom"/>
</dbReference>
<sequence length="1385" mass="150414">MMAEPRRVPFISLSPVRRREGETPVLEREPGGAREAEQQPLVHEALKQPEQQQQHHPHHHHHDSGRAEAPPPPPFDSCLRPESQSLPLPREISRPEQTPKPLLPPQREPPRPEPPPPPHQHLQREGNRQESPTPPVVPRHTVRLELVLKDPTEESCVEFSYPELLLCGEPRKKSALTEDPFNDEERDRQEVERLAKEFETKYGGKSHKHRKDRLQDLIDIGYGYDETDPFIDNSEAYDELVPASLTTKYGGFYINTGTLQFRQASDSEEEDSIGNKKHRPSKVPKLKDEEDHSIKKRKRKEEETEKEKDKKPRKMKVSKQLGVMALNSHKSEKKKKKLYKDSFSLAAMIRKFQKEKEGFKKKDDTVNPTVAVTSSTPNKLPVPPISGGNDVSDLNLSITDPVLSIFGTTNERELLQEAESALEMLGDIDFDRLLDGTSNGSPVSEPSGENGNVTQPSYSSEVMTLKQVPALPEGLPAHLEKRVEDLRAAAKLFDEEGRKKFFTQDMNNILLDIELQLQELSPAIRSGVYSHLEAFVPCNKDTLIKRLKKLHLNVQDDRLKEPLQKLKLAVSCVMPEQLFKYQEDCQAHSQARNAKMQAEDERDKNGSEEEDDEKPGKRIAGPRKKFHWDETVRALLCNLVKIKLGCYELEPNKSQCAEDYLKTFMETEVKPLWPKGWMQARMCRPRYARQRQATEHQLRMLFKESRSVHNHLTSAPAKKKVILAPKPKAKDSSPKKEQRTCAPFASTCVLASSTSTPVTALASSSCIPAPETICLDDSLDEDLSFNPPSLDSISDALAVINNGAKSSPVGPSVETPTSRPRPGLREEKLASIMSKLPLASSKKVETAQTPHSSSLIAGHTGSVPKKSQDLLQTGISSGLIAGSSIQNPKVSLEPLPAKLLQQGLQRSSQIQAASSSQTHISSSCKVPATTSPASQRPKDTAGLVTSSEVQNCGSSTLQVTKVHQQSAAQQKYVSPLQATISKSQTNPVVKLSSNPKLSCSSPVSKTSDKPVVYRLPLSSTTSVSSSQMAHPLVSRTTSSTSTSSNYLAKAMVSQVSTQGFKPPFSMASSPKPAASPKPTMSKPSVTPKSTVSPKLSSSKSTSAPKPMSSSSSSSSSALISQSIHSSSNNSLHKQPTGVNVSRQSPTVNLLPSNHTSGLQPAKNPQAPSKLSNSSASGTVGKNNLSGVGLNVSVNRGSNLNSSGANRTNLSAATGSGTQGATKQLSTPHKPSSASGSTVIPASVQLVMWGGENTLLQRSTTGASLLATASPLTLMTSPLSVTNQNVTSAPLASFGMLGSLGHVTMPFQFPLDLLGFGTDTAGVTATSGSTSAAFHHSLAQNLLKGLQPGAQHAAALSHTPLPAHLQQAYTDGGQSKGETKLQRKTQ</sequence>
<evidence type="ECO:0000313" key="6">
    <source>
        <dbReference type="Proteomes" id="UP001652642"/>
    </source>
</evidence>
<accession>A0A6J0T7X3</accession>
<feature type="region of interest" description="Disordered" evidence="3">
    <location>
        <begin position="840"/>
        <end position="863"/>
    </location>
</feature>
<feature type="compositionally biased region" description="Low complexity" evidence="3">
    <location>
        <begin position="1034"/>
        <end position="1043"/>
    </location>
</feature>
<feature type="compositionally biased region" description="Polar residues" evidence="3">
    <location>
        <begin position="1131"/>
        <end position="1158"/>
    </location>
</feature>
<dbReference type="Pfam" id="PF14075">
    <property type="entry name" value="UBN_AB"/>
    <property type="match status" value="1"/>
</dbReference>
<feature type="region of interest" description="Disordered" evidence="3">
    <location>
        <begin position="1197"/>
        <end position="1236"/>
    </location>
</feature>
<gene>
    <name evidence="7" type="primary">UBN2</name>
</gene>
<evidence type="ECO:0000256" key="2">
    <source>
        <dbReference type="ARBA" id="ARBA00022553"/>
    </source>
</evidence>
<evidence type="ECO:0000259" key="4">
    <source>
        <dbReference type="Pfam" id="PF08729"/>
    </source>
</evidence>
<dbReference type="PANTHER" id="PTHR21669">
    <property type="entry name" value="CAPZ-INTERACTING PROTEIN AND RELATED PROTEINS"/>
    <property type="match status" value="1"/>
</dbReference>
<dbReference type="Proteomes" id="UP001652642">
    <property type="component" value="Chromosome 5"/>
</dbReference>